<dbReference type="RefSeq" id="WP_096206326.1">
    <property type="nucleotide sequence ID" value="NZ_FZMP01000191.1"/>
</dbReference>
<dbReference type="AlphaFoldDB" id="A0A284VR32"/>
<feature type="transmembrane region" description="Helical" evidence="1">
    <location>
        <begin position="22"/>
        <end position="39"/>
    </location>
</feature>
<feature type="transmembrane region" description="Helical" evidence="1">
    <location>
        <begin position="248"/>
        <end position="273"/>
    </location>
</feature>
<feature type="transmembrane region" description="Helical" evidence="1">
    <location>
        <begin position="107"/>
        <end position="128"/>
    </location>
</feature>
<protein>
    <submittedName>
        <fullName evidence="2">Uncharacterized protein</fullName>
    </submittedName>
</protein>
<feature type="transmembrane region" description="Helical" evidence="1">
    <location>
        <begin position="192"/>
        <end position="212"/>
    </location>
</feature>
<evidence type="ECO:0000313" key="3">
    <source>
        <dbReference type="Proteomes" id="UP000218615"/>
    </source>
</evidence>
<feature type="transmembrane region" description="Helical" evidence="1">
    <location>
        <begin position="71"/>
        <end position="87"/>
    </location>
</feature>
<keyword evidence="1" id="KW-0812">Transmembrane</keyword>
<feature type="transmembrane region" description="Helical" evidence="1">
    <location>
        <begin position="48"/>
        <end position="65"/>
    </location>
</feature>
<evidence type="ECO:0000313" key="2">
    <source>
        <dbReference type="EMBL" id="SNQ61668.1"/>
    </source>
</evidence>
<proteinExistence type="predicted"/>
<sequence length="418" mass="49242">MNRKDLVLYLIFYYSRFYREDIFISFFTLLILVCAVKYAENIKDNGSVLRFFYLFTGAVALALMATLKENAYIAMALVILFLLLLFIREKRYRGLIGKLRKLDRKLLIVLSEGVFFILIFLTVFSLFYTGKVFDLYGIKAVLDKGIAYWYEMHKIQRIGGPMYFYLPLMALYELPVLIFGFAGIVHYYKKNNLFMTFLGYWAMTNLIIYSYLQEKVPWLVLIPLLPLILIAAAYLGELLPRLRFNSKIGAATIIFLVIGSSYFVYSSILLNYYNYTNPAEPLIQAAQPPQKFSELINKINEISLQYQNQSTEIQVTDAEMETQFLWYLRHYNNIKWRVNISSKFNAPLIVVKDSDGESEADIIKRSLNTDYERLDSAKMSWYWFKTSDITLDYLLYRRMDRSPSEYRIVLFYKPKYLD</sequence>
<name>A0A284VR32_9EURY</name>
<dbReference type="NCBIfam" id="TIGR03663">
    <property type="entry name" value="flippase activity-associated protein Agl23"/>
    <property type="match status" value="1"/>
</dbReference>
<organism evidence="2 3">
    <name type="scientific">Candidatus Methanoperedens nitratireducens</name>
    <dbReference type="NCBI Taxonomy" id="1392998"/>
    <lineage>
        <taxon>Archaea</taxon>
        <taxon>Methanobacteriati</taxon>
        <taxon>Methanobacteriota</taxon>
        <taxon>Stenosarchaea group</taxon>
        <taxon>Methanomicrobia</taxon>
        <taxon>Methanosarcinales</taxon>
        <taxon>ANME-2 cluster</taxon>
        <taxon>Candidatus Methanoperedentaceae</taxon>
        <taxon>Candidatus Methanoperedens</taxon>
    </lineage>
</organism>
<reference evidence="3" key="1">
    <citation type="submission" date="2017-06" db="EMBL/GenBank/DDBJ databases">
        <authorList>
            <person name="Cremers G."/>
        </authorList>
    </citation>
    <scope>NUCLEOTIDE SEQUENCE [LARGE SCALE GENOMIC DNA]</scope>
</reference>
<keyword evidence="3" id="KW-1185">Reference proteome</keyword>
<dbReference type="InterPro" id="IPR019962">
    <property type="entry name" value="CHP03663"/>
</dbReference>
<accession>A0A284VR32</accession>
<keyword evidence="1" id="KW-0472">Membrane</keyword>
<feature type="transmembrane region" description="Helical" evidence="1">
    <location>
        <begin position="162"/>
        <end position="185"/>
    </location>
</feature>
<evidence type="ECO:0000256" key="1">
    <source>
        <dbReference type="SAM" id="Phobius"/>
    </source>
</evidence>
<gene>
    <name evidence="2" type="ORF">MNV_450008</name>
</gene>
<dbReference type="PANTHER" id="PTHR41710">
    <property type="entry name" value="GLYCOSYL TRANSFERASE, FAMILY 39"/>
    <property type="match status" value="1"/>
</dbReference>
<feature type="transmembrane region" description="Helical" evidence="1">
    <location>
        <begin position="218"/>
        <end position="236"/>
    </location>
</feature>
<dbReference type="Proteomes" id="UP000218615">
    <property type="component" value="Unassembled WGS sequence"/>
</dbReference>
<dbReference type="OrthoDB" id="313515at2157"/>
<dbReference type="EMBL" id="FZMP01000191">
    <property type="protein sequence ID" value="SNQ61668.1"/>
    <property type="molecule type" value="Genomic_DNA"/>
</dbReference>
<keyword evidence="1" id="KW-1133">Transmembrane helix</keyword>
<dbReference type="PANTHER" id="PTHR41710:SF2">
    <property type="entry name" value="GLYCOSYL TRANSFERASE FAMILY 39_83 DOMAIN-CONTAINING PROTEIN"/>
    <property type="match status" value="1"/>
</dbReference>